<dbReference type="Gene3D" id="1.10.150.130">
    <property type="match status" value="1"/>
</dbReference>
<evidence type="ECO:0000256" key="2">
    <source>
        <dbReference type="ARBA" id="ARBA00023125"/>
    </source>
</evidence>
<dbReference type="PANTHER" id="PTHR30349">
    <property type="entry name" value="PHAGE INTEGRASE-RELATED"/>
    <property type="match status" value="1"/>
</dbReference>
<comment type="caution">
    <text evidence="5">The sequence shown here is derived from an EMBL/GenBank/DDBJ whole genome shotgun (WGS) entry which is preliminary data.</text>
</comment>
<dbReference type="InterPro" id="IPR013762">
    <property type="entry name" value="Integrase-like_cat_sf"/>
</dbReference>
<protein>
    <submittedName>
        <fullName evidence="5">Tyrosine-type recombinase/integrase</fullName>
    </submittedName>
</protein>
<keyword evidence="1" id="KW-0229">DNA integration</keyword>
<accession>A0ABP9JVQ3</accession>
<evidence type="ECO:0000313" key="6">
    <source>
        <dbReference type="Proteomes" id="UP001500518"/>
    </source>
</evidence>
<dbReference type="SUPFAM" id="SSF56349">
    <property type="entry name" value="DNA breaking-rejoining enzymes"/>
    <property type="match status" value="1"/>
</dbReference>
<dbReference type="InterPro" id="IPR002104">
    <property type="entry name" value="Integrase_catalytic"/>
</dbReference>
<keyword evidence="3" id="KW-0233">DNA recombination</keyword>
<dbReference type="InterPro" id="IPR050090">
    <property type="entry name" value="Tyrosine_recombinase_XerCD"/>
</dbReference>
<gene>
    <name evidence="5" type="ORF">GCM10023208_00220</name>
</gene>
<dbReference type="InterPro" id="IPR011010">
    <property type="entry name" value="DNA_brk_join_enz"/>
</dbReference>
<organism evidence="5 6">
    <name type="scientific">Erythrobacter westpacificensis</name>
    <dbReference type="NCBI Taxonomy" id="1055231"/>
    <lineage>
        <taxon>Bacteria</taxon>
        <taxon>Pseudomonadati</taxon>
        <taxon>Pseudomonadota</taxon>
        <taxon>Alphaproteobacteria</taxon>
        <taxon>Sphingomonadales</taxon>
        <taxon>Erythrobacteraceae</taxon>
        <taxon>Erythrobacter/Porphyrobacter group</taxon>
        <taxon>Erythrobacter</taxon>
    </lineage>
</organism>
<dbReference type="EMBL" id="BAABHV010000001">
    <property type="protein sequence ID" value="GAA5045592.1"/>
    <property type="molecule type" value="Genomic_DNA"/>
</dbReference>
<dbReference type="Proteomes" id="UP001500518">
    <property type="component" value="Unassembled WGS sequence"/>
</dbReference>
<feature type="domain" description="Tyr recombinase" evidence="4">
    <location>
        <begin position="216"/>
        <end position="387"/>
    </location>
</feature>
<evidence type="ECO:0000256" key="3">
    <source>
        <dbReference type="ARBA" id="ARBA00023172"/>
    </source>
</evidence>
<dbReference type="InterPro" id="IPR010998">
    <property type="entry name" value="Integrase_recombinase_N"/>
</dbReference>
<dbReference type="Gene3D" id="1.10.443.10">
    <property type="entry name" value="Intergrase catalytic core"/>
    <property type="match status" value="1"/>
</dbReference>
<keyword evidence="6" id="KW-1185">Reference proteome</keyword>
<dbReference type="PROSITE" id="PS51898">
    <property type="entry name" value="TYR_RECOMBINASE"/>
    <property type="match status" value="1"/>
</dbReference>
<dbReference type="Pfam" id="PF00589">
    <property type="entry name" value="Phage_integrase"/>
    <property type="match status" value="1"/>
</dbReference>
<name>A0ABP9JVQ3_9SPHN</name>
<dbReference type="PANTHER" id="PTHR30349:SF88">
    <property type="entry name" value="BLL1584 PROTEIN"/>
    <property type="match status" value="1"/>
</dbReference>
<keyword evidence="2" id="KW-0238">DNA-binding</keyword>
<reference evidence="6" key="1">
    <citation type="journal article" date="2019" name="Int. J. Syst. Evol. Microbiol.">
        <title>The Global Catalogue of Microorganisms (GCM) 10K type strain sequencing project: providing services to taxonomists for standard genome sequencing and annotation.</title>
        <authorList>
            <consortium name="The Broad Institute Genomics Platform"/>
            <consortium name="The Broad Institute Genome Sequencing Center for Infectious Disease"/>
            <person name="Wu L."/>
            <person name="Ma J."/>
        </authorList>
    </citation>
    <scope>NUCLEOTIDE SEQUENCE [LARGE SCALE GENOMIC DNA]</scope>
    <source>
        <strain evidence="6">JCM 18014</strain>
    </source>
</reference>
<evidence type="ECO:0000256" key="1">
    <source>
        <dbReference type="ARBA" id="ARBA00022908"/>
    </source>
</evidence>
<evidence type="ECO:0000259" key="4">
    <source>
        <dbReference type="PROSITE" id="PS51898"/>
    </source>
</evidence>
<evidence type="ECO:0000313" key="5">
    <source>
        <dbReference type="EMBL" id="GAA5045592.1"/>
    </source>
</evidence>
<proteinExistence type="predicted"/>
<sequence>MRELAVALDLSKVGNRERLKVQREPHWQRLRAGCFLGFRPSKRGGKGTWIARVYDEDSSRYQVKSLGDFGTLPGNEMFAAAKKEAEKLAELVESGGEIRAKIETVADACREYAKDRPEAEQRFKRYVYEDSIAKVKLDKLRRRHVKEWRERLEAQPALVSRRKKGDPVERERAPSTVNRDMAVLRAALSKVLSPGAPNSEAAWHEALKAIPNANGRRTLYLDRKQRKKLIESTDAEAAPFVRALCLLPLRPGAMAALTAGDFDRRTAELTIGKDKTGKPRRIQLPQEAAQLLAKQAKNKLPGAPLFMRANGKAWDKDSWKRPIATAVSAAELPADATAYTLRHSTITDLVSAGLPLLTIAQISGTSAEMIERHYGHLASDAAVKALGELAL</sequence>